<feature type="compositionally biased region" description="Acidic residues" evidence="2">
    <location>
        <begin position="1"/>
        <end position="35"/>
    </location>
</feature>
<feature type="compositionally biased region" description="Basic and acidic residues" evidence="2">
    <location>
        <begin position="49"/>
        <end position="75"/>
    </location>
</feature>
<evidence type="ECO:0000313" key="3">
    <source>
        <dbReference type="EMBL" id="CAB4166755.1"/>
    </source>
</evidence>
<proteinExistence type="predicted"/>
<evidence type="ECO:0000256" key="1">
    <source>
        <dbReference type="SAM" id="Coils"/>
    </source>
</evidence>
<gene>
    <name evidence="3" type="ORF">UFOVP835_56</name>
</gene>
<accession>A0A6J5PCD6</accession>
<evidence type="ECO:0008006" key="4">
    <source>
        <dbReference type="Google" id="ProtNLM"/>
    </source>
</evidence>
<evidence type="ECO:0000256" key="2">
    <source>
        <dbReference type="SAM" id="MobiDB-lite"/>
    </source>
</evidence>
<reference evidence="3" key="1">
    <citation type="submission" date="2020-04" db="EMBL/GenBank/DDBJ databases">
        <authorList>
            <person name="Chiriac C."/>
            <person name="Salcher M."/>
            <person name="Ghai R."/>
            <person name="Kavagutti S V."/>
        </authorList>
    </citation>
    <scope>NUCLEOTIDE SEQUENCE</scope>
</reference>
<dbReference type="EMBL" id="LR796787">
    <property type="protein sequence ID" value="CAB4166755.1"/>
    <property type="molecule type" value="Genomic_DNA"/>
</dbReference>
<feature type="region of interest" description="Disordered" evidence="2">
    <location>
        <begin position="1"/>
        <end position="86"/>
    </location>
</feature>
<feature type="coiled-coil region" evidence="1">
    <location>
        <begin position="125"/>
        <end position="152"/>
    </location>
</feature>
<sequence>MEVEQEIQQETEQEEPQIEEAQEEQAEEQQEEPTEEVTITIGDEAPQEEEARAPDWVRELRKANREKERRIRELESQINQSAPKVKLAQKPKLEDFDYDAEKFDAELDKWYEKKRIHDIEQEKIRQAEDNQVRDWQNKLDSYTKAKNELKVKDYDDAEFMAQELFNVTQQGVIIQGADNPALVVYALGKNPKKAQELSRISDPVKFAFAIAKLEKELKVVNKKTIPPPERTVQGTGRVSGSVDSTLDRLREEAARTGDLTKVMRYKAQLKKKSA</sequence>
<keyword evidence="1" id="KW-0175">Coiled coil</keyword>
<organism evidence="3">
    <name type="scientific">uncultured Caudovirales phage</name>
    <dbReference type="NCBI Taxonomy" id="2100421"/>
    <lineage>
        <taxon>Viruses</taxon>
        <taxon>Duplodnaviria</taxon>
        <taxon>Heunggongvirae</taxon>
        <taxon>Uroviricota</taxon>
        <taxon>Caudoviricetes</taxon>
        <taxon>Peduoviridae</taxon>
        <taxon>Maltschvirus</taxon>
        <taxon>Maltschvirus maltsch</taxon>
    </lineage>
</organism>
<protein>
    <recommendedName>
        <fullName evidence="4">Scaffolding protein</fullName>
    </recommendedName>
</protein>
<name>A0A6J5PCD6_9CAUD</name>